<dbReference type="SUPFAM" id="SSF51735">
    <property type="entry name" value="NAD(P)-binding Rossmann-fold domains"/>
    <property type="match status" value="1"/>
</dbReference>
<dbReference type="PATRIC" id="fig|1703772.3.peg.1444"/>
<dbReference type="SUPFAM" id="SSF116726">
    <property type="entry name" value="TrkA C-terminal domain-like"/>
    <property type="match status" value="1"/>
</dbReference>
<gene>
    <name evidence="3" type="ORF">AMJ52_04340</name>
</gene>
<dbReference type="PANTHER" id="PTHR43833">
    <property type="entry name" value="POTASSIUM CHANNEL PROTEIN 2-RELATED-RELATED"/>
    <property type="match status" value="1"/>
</dbReference>
<dbReference type="GO" id="GO:0008324">
    <property type="term" value="F:monoatomic cation transmembrane transporter activity"/>
    <property type="evidence" value="ECO:0007669"/>
    <property type="project" value="InterPro"/>
</dbReference>
<sequence length="229" mass="25186">MMKQFVVIGLGRFGSSVARALGEKNFEVLAIDRDEGRVKEIEGIVSQAVVMDATDEKALRELGIADFETAIVSMAETIEDSIMITLALKELGLKQVIVKANNELHSKILRKVGADRIVFPEREMAEKLAESLASPKIFDIIEVSKTHGIIEMVAPKKLANKTLGDLKLRIKYNVSVIAIKRKVPYSKPNGTTDFKEEVIIGPGGSDELIPGDVLILLGNYDNLEKVKKL</sequence>
<evidence type="ECO:0000259" key="1">
    <source>
        <dbReference type="PROSITE" id="PS51201"/>
    </source>
</evidence>
<evidence type="ECO:0000259" key="2">
    <source>
        <dbReference type="PROSITE" id="PS51202"/>
    </source>
</evidence>
<dbReference type="AlphaFoldDB" id="A0A0S7YED0"/>
<feature type="domain" description="RCK C-terminal" evidence="2">
    <location>
        <begin position="135"/>
        <end position="229"/>
    </location>
</feature>
<name>A0A0S7YED0_UNCT6</name>
<reference evidence="3 4" key="1">
    <citation type="journal article" date="2015" name="Microbiome">
        <title>Genomic resolution of linkages in carbon, nitrogen, and sulfur cycling among widespread estuary sediment bacteria.</title>
        <authorList>
            <person name="Baker B.J."/>
            <person name="Lazar C.S."/>
            <person name="Teske A.P."/>
            <person name="Dick G.J."/>
        </authorList>
    </citation>
    <scope>NUCLEOTIDE SEQUENCE [LARGE SCALE GENOMIC DNA]</scope>
    <source>
        <strain evidence="3">DG_78</strain>
    </source>
</reference>
<evidence type="ECO:0000313" key="4">
    <source>
        <dbReference type="Proteomes" id="UP000051012"/>
    </source>
</evidence>
<dbReference type="EMBL" id="LJNI01000043">
    <property type="protein sequence ID" value="KPJ73117.1"/>
    <property type="molecule type" value="Genomic_DNA"/>
</dbReference>
<dbReference type="Gene3D" id="3.30.70.1450">
    <property type="entry name" value="Regulator of K+ conductance, C-terminal domain"/>
    <property type="match status" value="1"/>
</dbReference>
<dbReference type="InterPro" id="IPR050721">
    <property type="entry name" value="Trk_Ktr_HKT_K-transport"/>
</dbReference>
<feature type="domain" description="RCK N-terminal" evidence="1">
    <location>
        <begin position="2"/>
        <end position="118"/>
    </location>
</feature>
<protein>
    <recommendedName>
        <fullName evidence="5">Potassium uptake system protein</fullName>
    </recommendedName>
</protein>
<dbReference type="Pfam" id="PF02080">
    <property type="entry name" value="TrkA_C"/>
    <property type="match status" value="1"/>
</dbReference>
<dbReference type="PROSITE" id="PS51202">
    <property type="entry name" value="RCK_C"/>
    <property type="match status" value="1"/>
</dbReference>
<accession>A0A0S7YED0</accession>
<dbReference type="PROSITE" id="PS51201">
    <property type="entry name" value="RCK_N"/>
    <property type="match status" value="1"/>
</dbReference>
<dbReference type="InterPro" id="IPR003148">
    <property type="entry name" value="RCK_N"/>
</dbReference>
<evidence type="ECO:0000313" key="3">
    <source>
        <dbReference type="EMBL" id="KPJ73117.1"/>
    </source>
</evidence>
<dbReference type="Gene3D" id="3.40.50.720">
    <property type="entry name" value="NAD(P)-binding Rossmann-like Domain"/>
    <property type="match status" value="1"/>
</dbReference>
<dbReference type="InterPro" id="IPR036721">
    <property type="entry name" value="RCK_C_sf"/>
</dbReference>
<evidence type="ECO:0008006" key="5">
    <source>
        <dbReference type="Google" id="ProtNLM"/>
    </source>
</evidence>
<proteinExistence type="predicted"/>
<dbReference type="PANTHER" id="PTHR43833:SF7">
    <property type="entry name" value="KTR SYSTEM POTASSIUM UPTAKE PROTEIN C"/>
    <property type="match status" value="1"/>
</dbReference>
<organism evidence="3 4">
    <name type="scientific">candidate division TA06 bacterium DG_78</name>
    <dbReference type="NCBI Taxonomy" id="1703772"/>
    <lineage>
        <taxon>Bacteria</taxon>
        <taxon>Bacteria division TA06</taxon>
    </lineage>
</organism>
<comment type="caution">
    <text evidence="3">The sequence shown here is derived from an EMBL/GenBank/DDBJ whole genome shotgun (WGS) entry which is preliminary data.</text>
</comment>
<dbReference type="Proteomes" id="UP000051012">
    <property type="component" value="Unassembled WGS sequence"/>
</dbReference>
<dbReference type="Pfam" id="PF02254">
    <property type="entry name" value="TrkA_N"/>
    <property type="match status" value="1"/>
</dbReference>
<dbReference type="InterPro" id="IPR006037">
    <property type="entry name" value="RCK_C"/>
</dbReference>
<dbReference type="InterPro" id="IPR036291">
    <property type="entry name" value="NAD(P)-bd_dom_sf"/>
</dbReference>
<dbReference type="GO" id="GO:0006813">
    <property type="term" value="P:potassium ion transport"/>
    <property type="evidence" value="ECO:0007669"/>
    <property type="project" value="InterPro"/>
</dbReference>